<dbReference type="EMBL" id="GGEC01078114">
    <property type="protein sequence ID" value="MBX58598.1"/>
    <property type="molecule type" value="Transcribed_RNA"/>
</dbReference>
<protein>
    <submittedName>
        <fullName evidence="1">Uncharacterized protein</fullName>
    </submittedName>
</protein>
<name>A0A2P2PV46_RHIMU</name>
<evidence type="ECO:0000313" key="1">
    <source>
        <dbReference type="EMBL" id="MBX58598.1"/>
    </source>
</evidence>
<sequence>MLAIESSIHGFKWGTKAADLRNHCQSFRSINLSNASNTG</sequence>
<accession>A0A2P2PV46</accession>
<proteinExistence type="predicted"/>
<organism evidence="1">
    <name type="scientific">Rhizophora mucronata</name>
    <name type="common">Asiatic mangrove</name>
    <dbReference type="NCBI Taxonomy" id="61149"/>
    <lineage>
        <taxon>Eukaryota</taxon>
        <taxon>Viridiplantae</taxon>
        <taxon>Streptophyta</taxon>
        <taxon>Embryophyta</taxon>
        <taxon>Tracheophyta</taxon>
        <taxon>Spermatophyta</taxon>
        <taxon>Magnoliopsida</taxon>
        <taxon>eudicotyledons</taxon>
        <taxon>Gunneridae</taxon>
        <taxon>Pentapetalae</taxon>
        <taxon>rosids</taxon>
        <taxon>fabids</taxon>
        <taxon>Malpighiales</taxon>
        <taxon>Rhizophoraceae</taxon>
        <taxon>Rhizophora</taxon>
    </lineage>
</organism>
<reference evidence="1" key="1">
    <citation type="submission" date="2018-02" db="EMBL/GenBank/DDBJ databases">
        <title>Rhizophora mucronata_Transcriptome.</title>
        <authorList>
            <person name="Meera S.P."/>
            <person name="Sreeshan A."/>
            <person name="Augustine A."/>
        </authorList>
    </citation>
    <scope>NUCLEOTIDE SEQUENCE</scope>
    <source>
        <tissue evidence="1">Leaf</tissue>
    </source>
</reference>
<dbReference type="AlphaFoldDB" id="A0A2P2PV46"/>